<evidence type="ECO:0000313" key="2">
    <source>
        <dbReference type="EMBL" id="GJE76493.1"/>
    </source>
</evidence>
<organism evidence="2 3">
    <name type="scientific">Methylorubrum suomiense</name>
    <dbReference type="NCBI Taxonomy" id="144191"/>
    <lineage>
        <taxon>Bacteria</taxon>
        <taxon>Pseudomonadati</taxon>
        <taxon>Pseudomonadota</taxon>
        <taxon>Alphaproteobacteria</taxon>
        <taxon>Hyphomicrobiales</taxon>
        <taxon>Methylobacteriaceae</taxon>
        <taxon>Methylorubrum</taxon>
    </lineage>
</organism>
<dbReference type="SUPFAM" id="SSF53448">
    <property type="entry name" value="Nucleotide-diphospho-sugar transferases"/>
    <property type="match status" value="1"/>
</dbReference>
<accession>A0ABQ4UYL7</accession>
<dbReference type="PANTHER" id="PTHR43179:SF7">
    <property type="entry name" value="RHAMNOSYLTRANSFERASE WBBL"/>
    <property type="match status" value="1"/>
</dbReference>
<evidence type="ECO:0000313" key="3">
    <source>
        <dbReference type="Proteomes" id="UP001055093"/>
    </source>
</evidence>
<comment type="caution">
    <text evidence="2">The sequence shown here is derived from an EMBL/GenBank/DDBJ whole genome shotgun (WGS) entry which is preliminary data.</text>
</comment>
<evidence type="ECO:0000259" key="1">
    <source>
        <dbReference type="Pfam" id="PF00535"/>
    </source>
</evidence>
<dbReference type="CDD" id="cd04186">
    <property type="entry name" value="GT_2_like_c"/>
    <property type="match status" value="1"/>
</dbReference>
<protein>
    <submittedName>
        <fullName evidence="2">N-acetylglucosaminyl-diphospho-decaprenol L-rhamnosyltransferase</fullName>
    </submittedName>
</protein>
<sequence length="314" mass="33985">MTPLDIVIVNWNAGSQLAACLASLADCRDPASLRVVVVDNASSDGSVDALALPYLERRGLAVTVLRNADNLGFARACNQGAALGSADAILFLNPDTEVSRDGIAQARAVLDAQGRTGIVGARLVDEAGETHRTCARTPTAASLVAHTLFLDRLFPRLVAPHFRLDWDHADTRPVDAVMGAFLMIRRSLFARLGGFDERFFVYWEDADLCTRTNAAGFHVCHAAQAVIRHRGQGTTEAVKDRRLFYFLRAQALYAEKHYGRVVSFGVLAAAFVVNLPVRFARALLRGGSGDAGAVFRAGRMLALSLPKLLTRRPS</sequence>
<dbReference type="Gene3D" id="3.90.550.10">
    <property type="entry name" value="Spore Coat Polysaccharide Biosynthesis Protein SpsA, Chain A"/>
    <property type="match status" value="1"/>
</dbReference>
<dbReference type="InterPro" id="IPR029044">
    <property type="entry name" value="Nucleotide-diphossugar_trans"/>
</dbReference>
<dbReference type="InterPro" id="IPR001173">
    <property type="entry name" value="Glyco_trans_2-like"/>
</dbReference>
<proteinExistence type="predicted"/>
<gene>
    <name evidence="2" type="primary">wbbL</name>
    <name evidence="2" type="ORF">BGCPKDLD_3087</name>
</gene>
<name>A0ABQ4UYL7_9HYPH</name>
<reference evidence="2" key="1">
    <citation type="journal article" date="2021" name="Front. Microbiol.">
        <title>Comprehensive Comparative Genomics and Phenotyping of Methylobacterium Species.</title>
        <authorList>
            <person name="Alessa O."/>
            <person name="Ogura Y."/>
            <person name="Fujitani Y."/>
            <person name="Takami H."/>
            <person name="Hayashi T."/>
            <person name="Sahin N."/>
            <person name="Tani A."/>
        </authorList>
    </citation>
    <scope>NUCLEOTIDE SEQUENCE</scope>
    <source>
        <strain evidence="2">DSM 14458</strain>
    </source>
</reference>
<dbReference type="EMBL" id="BPRE01000009">
    <property type="protein sequence ID" value="GJE76493.1"/>
    <property type="molecule type" value="Genomic_DNA"/>
</dbReference>
<dbReference type="PANTHER" id="PTHR43179">
    <property type="entry name" value="RHAMNOSYLTRANSFERASE WBBL"/>
    <property type="match status" value="1"/>
</dbReference>
<keyword evidence="3" id="KW-1185">Reference proteome</keyword>
<dbReference type="Pfam" id="PF00535">
    <property type="entry name" value="Glycos_transf_2"/>
    <property type="match status" value="1"/>
</dbReference>
<dbReference type="RefSeq" id="WP_238308165.1">
    <property type="nucleotide sequence ID" value="NZ_BPRE01000009.1"/>
</dbReference>
<reference evidence="2" key="2">
    <citation type="submission" date="2021-08" db="EMBL/GenBank/DDBJ databases">
        <authorList>
            <person name="Tani A."/>
            <person name="Ola A."/>
            <person name="Ogura Y."/>
            <person name="Katsura K."/>
            <person name="Hayashi T."/>
        </authorList>
    </citation>
    <scope>NUCLEOTIDE SEQUENCE</scope>
    <source>
        <strain evidence="2">DSM 14458</strain>
    </source>
</reference>
<dbReference type="Proteomes" id="UP001055093">
    <property type="component" value="Unassembled WGS sequence"/>
</dbReference>
<feature type="domain" description="Glycosyltransferase 2-like" evidence="1">
    <location>
        <begin position="6"/>
        <end position="190"/>
    </location>
</feature>